<evidence type="ECO:0000313" key="2">
    <source>
        <dbReference type="Proteomes" id="UP001060215"/>
    </source>
</evidence>
<comment type="caution">
    <text evidence="1">The sequence shown here is derived from an EMBL/GenBank/DDBJ whole genome shotgun (WGS) entry which is preliminary data.</text>
</comment>
<evidence type="ECO:0000313" key="1">
    <source>
        <dbReference type="EMBL" id="KAI8029028.1"/>
    </source>
</evidence>
<organism evidence="1 2">
    <name type="scientific">Camellia lanceoleosa</name>
    <dbReference type="NCBI Taxonomy" id="1840588"/>
    <lineage>
        <taxon>Eukaryota</taxon>
        <taxon>Viridiplantae</taxon>
        <taxon>Streptophyta</taxon>
        <taxon>Embryophyta</taxon>
        <taxon>Tracheophyta</taxon>
        <taxon>Spermatophyta</taxon>
        <taxon>Magnoliopsida</taxon>
        <taxon>eudicotyledons</taxon>
        <taxon>Gunneridae</taxon>
        <taxon>Pentapetalae</taxon>
        <taxon>asterids</taxon>
        <taxon>Ericales</taxon>
        <taxon>Theaceae</taxon>
        <taxon>Camellia</taxon>
    </lineage>
</organism>
<reference evidence="1 2" key="1">
    <citation type="journal article" date="2022" name="Plant J.">
        <title>Chromosome-level genome of Camellia lanceoleosa provides a valuable resource for understanding genome evolution and self-incompatibility.</title>
        <authorList>
            <person name="Gong W."/>
            <person name="Xiao S."/>
            <person name="Wang L."/>
            <person name="Liao Z."/>
            <person name="Chang Y."/>
            <person name="Mo W."/>
            <person name="Hu G."/>
            <person name="Li W."/>
            <person name="Zhao G."/>
            <person name="Zhu H."/>
            <person name="Hu X."/>
            <person name="Ji K."/>
            <person name="Xiang X."/>
            <person name="Song Q."/>
            <person name="Yuan D."/>
            <person name="Jin S."/>
            <person name="Zhang L."/>
        </authorList>
    </citation>
    <scope>NUCLEOTIDE SEQUENCE [LARGE SCALE GENOMIC DNA]</scope>
    <source>
        <strain evidence="1">SQ_2022a</strain>
    </source>
</reference>
<name>A0ACC0ITL4_9ERIC</name>
<gene>
    <name evidence="1" type="ORF">LOK49_LG01G02729</name>
</gene>
<accession>A0ACC0ITL4</accession>
<dbReference type="EMBL" id="CM045758">
    <property type="protein sequence ID" value="KAI8029028.1"/>
    <property type="molecule type" value="Genomic_DNA"/>
</dbReference>
<protein>
    <submittedName>
        <fullName evidence="1">Uncharacterized protein</fullName>
    </submittedName>
</protein>
<keyword evidence="2" id="KW-1185">Reference proteome</keyword>
<proteinExistence type="predicted"/>
<dbReference type="Proteomes" id="UP001060215">
    <property type="component" value="Chromosome 1"/>
</dbReference>
<sequence length="110" mass="12206">MSEEEFDYEFGYEVLSAGSAEPWDDIDGGWVSSHGSVANTNGCEGDKEIRFGGEQQSSTSMSQLDEEIEKEIKDSLRLMPDFQRREMAANLAMKMASMFGDSSDDEDGID</sequence>